<organism evidence="1 2">
    <name type="scientific">Paracoccus laeviglucosivorans</name>
    <dbReference type="NCBI Taxonomy" id="1197861"/>
    <lineage>
        <taxon>Bacteria</taxon>
        <taxon>Pseudomonadati</taxon>
        <taxon>Pseudomonadota</taxon>
        <taxon>Alphaproteobacteria</taxon>
        <taxon>Rhodobacterales</taxon>
        <taxon>Paracoccaceae</taxon>
        <taxon>Paracoccus</taxon>
    </lineage>
</organism>
<evidence type="ECO:0000313" key="2">
    <source>
        <dbReference type="Proteomes" id="UP000319014"/>
    </source>
</evidence>
<proteinExistence type="predicted"/>
<dbReference type="RefSeq" id="WP_142665126.1">
    <property type="nucleotide sequence ID" value="NZ_FXTK01000052.1"/>
</dbReference>
<accession>A0A521FUW8</accession>
<sequence>MREPLPVHLREVISELIFAIKTGERSLAVSGSPVWDRAMLERDIALCKKELDRYFAIYEPDESIEPEFDAPVRPSAVIIAFPKKYVQQHGLPFTGC</sequence>
<evidence type="ECO:0000313" key="1">
    <source>
        <dbReference type="EMBL" id="SMO99926.1"/>
    </source>
</evidence>
<protein>
    <submittedName>
        <fullName evidence="1">Uncharacterized protein</fullName>
    </submittedName>
</protein>
<dbReference type="EMBL" id="FXTK01000052">
    <property type="protein sequence ID" value="SMO99926.1"/>
    <property type="molecule type" value="Genomic_DNA"/>
</dbReference>
<name>A0A521FUW8_9RHOB</name>
<dbReference type="Proteomes" id="UP000319014">
    <property type="component" value="Unassembled WGS sequence"/>
</dbReference>
<dbReference type="AlphaFoldDB" id="A0A521FUW8"/>
<keyword evidence="2" id="KW-1185">Reference proteome</keyword>
<reference evidence="1 2" key="1">
    <citation type="submission" date="2017-05" db="EMBL/GenBank/DDBJ databases">
        <authorList>
            <person name="Varghese N."/>
            <person name="Submissions S."/>
        </authorList>
    </citation>
    <scope>NUCLEOTIDE SEQUENCE [LARGE SCALE GENOMIC DNA]</scope>
    <source>
        <strain evidence="1 2">DSM 100094</strain>
    </source>
</reference>
<gene>
    <name evidence="1" type="ORF">SAMN06265221_1524</name>
</gene>